<dbReference type="EMBL" id="JAQGEF010000018">
    <property type="protein sequence ID" value="MDA3615872.1"/>
    <property type="molecule type" value="Genomic_DNA"/>
</dbReference>
<accession>A0ABT4UM13</accession>
<evidence type="ECO:0008006" key="4">
    <source>
        <dbReference type="Google" id="ProtNLM"/>
    </source>
</evidence>
<feature type="signal peptide" evidence="1">
    <location>
        <begin position="1"/>
        <end position="20"/>
    </location>
</feature>
<dbReference type="Proteomes" id="UP001210231">
    <property type="component" value="Unassembled WGS sequence"/>
</dbReference>
<evidence type="ECO:0000313" key="2">
    <source>
        <dbReference type="EMBL" id="MDA3615872.1"/>
    </source>
</evidence>
<keyword evidence="1" id="KW-0732">Signal</keyword>
<evidence type="ECO:0000313" key="3">
    <source>
        <dbReference type="Proteomes" id="UP001210231"/>
    </source>
</evidence>
<sequence length="161" mass="17274">MKKKLMICLVGLGIVSAGMAQSDYDKSIGIRFGSAYFNNASVSYKTFLDNGHAIELNGGFGFNNAFSISAAGAYQIHNDLGDVDGLKWYYGGGAVTYTAISNKDGRSGFGLGIFPTAGLDYKINNAPIALSLDLRPTFTLVSPAYYNTFDANLGLTIRYTF</sequence>
<name>A0ABT4UM13_9BACT</name>
<gene>
    <name evidence="2" type="ORF">O3P16_13715</name>
</gene>
<dbReference type="RefSeq" id="WP_407032200.1">
    <property type="nucleotide sequence ID" value="NZ_JAQGEF010000018.1"/>
</dbReference>
<organism evidence="2 3">
    <name type="scientific">Polluticaenibacter yanchengensis</name>
    <dbReference type="NCBI Taxonomy" id="3014562"/>
    <lineage>
        <taxon>Bacteria</taxon>
        <taxon>Pseudomonadati</taxon>
        <taxon>Bacteroidota</taxon>
        <taxon>Chitinophagia</taxon>
        <taxon>Chitinophagales</taxon>
        <taxon>Chitinophagaceae</taxon>
        <taxon>Polluticaenibacter</taxon>
    </lineage>
</organism>
<protein>
    <recommendedName>
        <fullName evidence="4">Outer membrane beta-barrel protein</fullName>
    </recommendedName>
</protein>
<reference evidence="2 3" key="1">
    <citation type="submission" date="2022-12" db="EMBL/GenBank/DDBJ databases">
        <title>Chitinophagaceae gen. sp. nov., a new member of the family Chitinophagaceae, isolated from soil in a chemical factory.</title>
        <authorList>
            <person name="Ke Z."/>
        </authorList>
    </citation>
    <scope>NUCLEOTIDE SEQUENCE [LARGE SCALE GENOMIC DNA]</scope>
    <source>
        <strain evidence="2 3">LY-5</strain>
    </source>
</reference>
<comment type="caution">
    <text evidence="2">The sequence shown here is derived from an EMBL/GenBank/DDBJ whole genome shotgun (WGS) entry which is preliminary data.</text>
</comment>
<feature type="chain" id="PRO_5045213871" description="Outer membrane beta-barrel protein" evidence="1">
    <location>
        <begin position="21"/>
        <end position="161"/>
    </location>
</feature>
<keyword evidence="3" id="KW-1185">Reference proteome</keyword>
<proteinExistence type="predicted"/>
<evidence type="ECO:0000256" key="1">
    <source>
        <dbReference type="SAM" id="SignalP"/>
    </source>
</evidence>